<comment type="caution">
    <text evidence="12">The sequence shown here is derived from an EMBL/GenBank/DDBJ whole genome shotgun (WGS) entry which is preliminary data.</text>
</comment>
<evidence type="ECO:0000256" key="3">
    <source>
        <dbReference type="ARBA" id="ARBA00022553"/>
    </source>
</evidence>
<evidence type="ECO:0000259" key="9">
    <source>
        <dbReference type="PROSITE" id="PS50109"/>
    </source>
</evidence>
<dbReference type="EMBL" id="BAFH01000002">
    <property type="protein sequence ID" value="GAB61013.1"/>
    <property type="molecule type" value="Genomic_DNA"/>
</dbReference>
<dbReference type="GO" id="GO:0000155">
    <property type="term" value="F:phosphorelay sensor kinase activity"/>
    <property type="evidence" value="ECO:0007669"/>
    <property type="project" value="InterPro"/>
</dbReference>
<evidence type="ECO:0000256" key="6">
    <source>
        <dbReference type="ARBA" id="ARBA00022777"/>
    </source>
</evidence>
<keyword evidence="3" id="KW-0597">Phosphoprotein</keyword>
<keyword evidence="4" id="KW-0808">Transferase</keyword>
<dbReference type="SUPFAM" id="SSF47384">
    <property type="entry name" value="Homodimeric domain of signal transducing histidine kinase"/>
    <property type="match status" value="1"/>
</dbReference>
<dbReference type="InterPro" id="IPR036097">
    <property type="entry name" value="HisK_dim/P_sf"/>
</dbReference>
<dbReference type="InterPro" id="IPR000700">
    <property type="entry name" value="PAS-assoc_C"/>
</dbReference>
<dbReference type="eggNOG" id="COG5002">
    <property type="taxonomic scope" value="Bacteria"/>
</dbReference>
<feature type="domain" description="PAC" evidence="11">
    <location>
        <begin position="218"/>
        <end position="270"/>
    </location>
</feature>
<proteinExistence type="predicted"/>
<dbReference type="Proteomes" id="UP000002985">
    <property type="component" value="Unassembled WGS sequence"/>
</dbReference>
<dbReference type="PANTHER" id="PTHR43065:SF46">
    <property type="entry name" value="C4-DICARBOXYLATE TRANSPORT SENSOR PROTEIN DCTB"/>
    <property type="match status" value="1"/>
</dbReference>
<organism evidence="12 13">
    <name type="scientific">Candidatus Jettenia caeni</name>
    <dbReference type="NCBI Taxonomy" id="247490"/>
    <lineage>
        <taxon>Bacteria</taxon>
        <taxon>Pseudomonadati</taxon>
        <taxon>Planctomycetota</taxon>
        <taxon>Candidatus Brocadiia</taxon>
        <taxon>Candidatus Brocadiales</taxon>
        <taxon>Candidatus Brocadiaceae</taxon>
        <taxon>Candidatus Jettenia</taxon>
    </lineage>
</organism>
<evidence type="ECO:0000256" key="1">
    <source>
        <dbReference type="ARBA" id="ARBA00000085"/>
    </source>
</evidence>
<dbReference type="InterPro" id="IPR001610">
    <property type="entry name" value="PAC"/>
</dbReference>
<keyword evidence="7" id="KW-0067">ATP-binding</keyword>
<dbReference type="InterPro" id="IPR000014">
    <property type="entry name" value="PAS"/>
</dbReference>
<dbReference type="Gene3D" id="1.10.287.130">
    <property type="match status" value="1"/>
</dbReference>
<feature type="domain" description="Histidine kinase" evidence="9">
    <location>
        <begin position="283"/>
        <end position="493"/>
    </location>
</feature>
<accession>I3IH18</accession>
<sequence length="493" mass="55077">MNSTGLDKTHLSEGKYERLCMMIFSCIPSSLLMFDRKLRVLIANKNFLEKSRRTERETIGKHVDDIFPSVILQYTRLAERLRRVFETGVGDRGREMYYRSPGLQSRVYFYSLTPLKDDQGIVENVLLIMDDITQQVSLREKVRQTERHLAGVVESANDIVTSLDSIGMITTWNNAAEKISGYIDRELVGKPLITICADAQKPTLASIIENLSRGETVKHIELGLKTKTGKIIPISWSFALMKDDLQTVVGIVGVGQDLTERRELEAQLFHSAKLASLGVMAGGIAHEIRNPLGISSAAAQILLECQENESLRKECAEKIYLGIKRASRIIEELLKFARPSDGRSEPTNVNDAIMETFTLIEKQLLLMRIEIKKNLYPYIPIMKAEKNLLQQAFLNIILNAANAMPDGGTLTITTSINRNDRIVIVFEDTGCGIPIENVDKIFDPFFTTMPVGKGTGLGLSITYSIIRQHEGTIQVESTVGKGSAFTIQLPVKK</sequence>
<evidence type="ECO:0000256" key="2">
    <source>
        <dbReference type="ARBA" id="ARBA00012438"/>
    </source>
</evidence>
<dbReference type="SMART" id="SM00388">
    <property type="entry name" value="HisKA"/>
    <property type="match status" value="1"/>
</dbReference>
<feature type="domain" description="PAC" evidence="11">
    <location>
        <begin position="91"/>
        <end position="144"/>
    </location>
</feature>
<dbReference type="GO" id="GO:0005524">
    <property type="term" value="F:ATP binding"/>
    <property type="evidence" value="ECO:0007669"/>
    <property type="project" value="UniProtKB-KW"/>
</dbReference>
<dbReference type="AlphaFoldDB" id="I3IH18"/>
<dbReference type="SMART" id="SM00387">
    <property type="entry name" value="HATPase_c"/>
    <property type="match status" value="1"/>
</dbReference>
<evidence type="ECO:0000313" key="13">
    <source>
        <dbReference type="Proteomes" id="UP000002985"/>
    </source>
</evidence>
<name>I3IH18_9BACT</name>
<dbReference type="Pfam" id="PF02518">
    <property type="entry name" value="HATPase_c"/>
    <property type="match status" value="1"/>
</dbReference>
<evidence type="ECO:0000256" key="4">
    <source>
        <dbReference type="ARBA" id="ARBA00022679"/>
    </source>
</evidence>
<dbReference type="PANTHER" id="PTHR43065">
    <property type="entry name" value="SENSOR HISTIDINE KINASE"/>
    <property type="match status" value="1"/>
</dbReference>
<dbReference type="InterPro" id="IPR003594">
    <property type="entry name" value="HATPase_dom"/>
</dbReference>
<protein>
    <recommendedName>
        <fullName evidence="2">histidine kinase</fullName>
        <ecNumber evidence="2">2.7.13.3</ecNumber>
    </recommendedName>
</protein>
<dbReference type="Pfam" id="PF08448">
    <property type="entry name" value="PAS_4"/>
    <property type="match status" value="1"/>
</dbReference>
<dbReference type="InterPro" id="IPR035965">
    <property type="entry name" value="PAS-like_dom_sf"/>
</dbReference>
<dbReference type="SUPFAM" id="SSF55785">
    <property type="entry name" value="PYP-like sensor domain (PAS domain)"/>
    <property type="match status" value="2"/>
</dbReference>
<dbReference type="CDD" id="cd00082">
    <property type="entry name" value="HisKA"/>
    <property type="match status" value="1"/>
</dbReference>
<dbReference type="SMART" id="SM00091">
    <property type="entry name" value="PAS"/>
    <property type="match status" value="2"/>
</dbReference>
<evidence type="ECO:0000259" key="10">
    <source>
        <dbReference type="PROSITE" id="PS50112"/>
    </source>
</evidence>
<dbReference type="InterPro" id="IPR036890">
    <property type="entry name" value="HATPase_C_sf"/>
</dbReference>
<keyword evidence="8" id="KW-0902">Two-component regulatory system</keyword>
<evidence type="ECO:0000259" key="11">
    <source>
        <dbReference type="PROSITE" id="PS50113"/>
    </source>
</evidence>
<reference evidence="12 13" key="1">
    <citation type="journal article" date="2012" name="FEBS Lett.">
        <title>Anammox organism KSU-1 expresses a NirK-type copper-containing nitrite reductase instead of a NirS-type with cytochrome cd1.</title>
        <authorList>
            <person name="Hira D."/>
            <person name="Toh H."/>
            <person name="Migita C.T."/>
            <person name="Okubo H."/>
            <person name="Nishiyama T."/>
            <person name="Hattori M."/>
            <person name="Furukawa K."/>
            <person name="Fujii T."/>
        </authorList>
    </citation>
    <scope>NUCLEOTIDE SEQUENCE [LARGE SCALE GENOMIC DNA]</scope>
</reference>
<dbReference type="Pfam" id="PF13426">
    <property type="entry name" value="PAS_9"/>
    <property type="match status" value="1"/>
</dbReference>
<keyword evidence="13" id="KW-1185">Reference proteome</keyword>
<evidence type="ECO:0000256" key="8">
    <source>
        <dbReference type="ARBA" id="ARBA00023012"/>
    </source>
</evidence>
<dbReference type="PROSITE" id="PS50109">
    <property type="entry name" value="HIS_KIN"/>
    <property type="match status" value="1"/>
</dbReference>
<dbReference type="SMART" id="SM00086">
    <property type="entry name" value="PAC"/>
    <property type="match status" value="2"/>
</dbReference>
<dbReference type="PRINTS" id="PR00344">
    <property type="entry name" value="BCTRLSENSOR"/>
</dbReference>
<dbReference type="SUPFAM" id="SSF55874">
    <property type="entry name" value="ATPase domain of HSP90 chaperone/DNA topoisomerase II/histidine kinase"/>
    <property type="match status" value="1"/>
</dbReference>
<dbReference type="PROSITE" id="PS50113">
    <property type="entry name" value="PAC"/>
    <property type="match status" value="2"/>
</dbReference>
<dbReference type="InterPro" id="IPR013656">
    <property type="entry name" value="PAS_4"/>
</dbReference>
<dbReference type="NCBIfam" id="TIGR00229">
    <property type="entry name" value="sensory_box"/>
    <property type="match status" value="1"/>
</dbReference>
<keyword evidence="5" id="KW-0547">Nucleotide-binding</keyword>
<evidence type="ECO:0000256" key="5">
    <source>
        <dbReference type="ARBA" id="ARBA00022741"/>
    </source>
</evidence>
<comment type="catalytic activity">
    <reaction evidence="1">
        <text>ATP + protein L-histidine = ADP + protein N-phospho-L-histidine.</text>
        <dbReference type="EC" id="2.7.13.3"/>
    </reaction>
</comment>
<dbReference type="Gene3D" id="3.30.450.20">
    <property type="entry name" value="PAS domain"/>
    <property type="match status" value="2"/>
</dbReference>
<dbReference type="CDD" id="cd00130">
    <property type="entry name" value="PAS"/>
    <property type="match status" value="1"/>
</dbReference>
<dbReference type="Gene3D" id="3.30.565.10">
    <property type="entry name" value="Histidine kinase-like ATPase, C-terminal domain"/>
    <property type="match status" value="1"/>
</dbReference>
<dbReference type="EC" id="2.7.13.3" evidence="2"/>
<evidence type="ECO:0000313" key="12">
    <source>
        <dbReference type="EMBL" id="GAB61013.1"/>
    </source>
</evidence>
<dbReference type="InterPro" id="IPR003661">
    <property type="entry name" value="HisK_dim/P_dom"/>
</dbReference>
<keyword evidence="6 12" id="KW-0418">Kinase</keyword>
<dbReference type="InterPro" id="IPR005467">
    <property type="entry name" value="His_kinase_dom"/>
</dbReference>
<evidence type="ECO:0000256" key="7">
    <source>
        <dbReference type="ARBA" id="ARBA00022840"/>
    </source>
</evidence>
<gene>
    <name evidence="12" type="ORF">KSU1_B0156</name>
</gene>
<feature type="domain" description="PAS" evidence="10">
    <location>
        <begin position="145"/>
        <end position="193"/>
    </location>
</feature>
<dbReference type="Pfam" id="PF00512">
    <property type="entry name" value="HisKA"/>
    <property type="match status" value="1"/>
</dbReference>
<dbReference type="STRING" id="247490.KSU1_B0156"/>
<dbReference type="InterPro" id="IPR004358">
    <property type="entry name" value="Sig_transdc_His_kin-like_C"/>
</dbReference>
<dbReference type="PROSITE" id="PS50112">
    <property type="entry name" value="PAS"/>
    <property type="match status" value="1"/>
</dbReference>